<comment type="caution">
    <text evidence="1">The sequence shown here is derived from an EMBL/GenBank/DDBJ whole genome shotgun (WGS) entry which is preliminary data.</text>
</comment>
<dbReference type="Proteomes" id="UP000266273">
    <property type="component" value="Unassembled WGS sequence"/>
</dbReference>
<sequence>MSHPYFPSFDDNDTVKVGQQNELVDNDMNLNEGSLFQKGLFNVTGVDQDIESGENEQSNSSQIFDGPAGYGFGADDNDFFKVGQSNLMDDSDYNINDASLFQAGVFNVASVDEQDIDSGENEQSNHSLIDDHDAAGGGWKSKFGFGADGNDTVKVDQSNFMIDTDQNANVFEGAQLGFANMTGVDQEIDSGENEQANTSLIGDYGSAGFGYDDNDAFHVSQASLMADADENVNGVETGQFGALNLGHFDQDITSGGNSQSNFSEIWDG</sequence>
<gene>
    <name evidence="1" type="ORF">BXY53_2367</name>
</gene>
<name>A0A397PIT0_9HYPH</name>
<dbReference type="EMBL" id="QXDF01000002">
    <property type="protein sequence ID" value="RIA47799.1"/>
    <property type="molecule type" value="Genomic_DNA"/>
</dbReference>
<proteinExistence type="predicted"/>
<organism evidence="1 2">
    <name type="scientific">Dichotomicrobium thermohalophilum</name>
    <dbReference type="NCBI Taxonomy" id="933063"/>
    <lineage>
        <taxon>Bacteria</taxon>
        <taxon>Pseudomonadati</taxon>
        <taxon>Pseudomonadota</taxon>
        <taxon>Alphaproteobacteria</taxon>
        <taxon>Hyphomicrobiales</taxon>
        <taxon>Hyphomicrobiaceae</taxon>
        <taxon>Dichotomicrobium</taxon>
    </lineage>
</organism>
<reference evidence="1 2" key="1">
    <citation type="submission" date="2018-08" db="EMBL/GenBank/DDBJ databases">
        <title>Genomic Encyclopedia of Archaeal and Bacterial Type Strains, Phase II (KMG-II): from individual species to whole genera.</title>
        <authorList>
            <person name="Goeker M."/>
        </authorList>
    </citation>
    <scope>NUCLEOTIDE SEQUENCE [LARGE SCALE GENOMIC DNA]</scope>
    <source>
        <strain evidence="1 2">DSM 5002</strain>
    </source>
</reference>
<evidence type="ECO:0000313" key="2">
    <source>
        <dbReference type="Proteomes" id="UP000266273"/>
    </source>
</evidence>
<evidence type="ECO:0000313" key="1">
    <source>
        <dbReference type="EMBL" id="RIA47799.1"/>
    </source>
</evidence>
<dbReference type="OrthoDB" id="827845at2"/>
<dbReference type="AlphaFoldDB" id="A0A397PIT0"/>
<protein>
    <submittedName>
        <fullName evidence="1">Uncharacterized protein</fullName>
    </submittedName>
</protein>
<dbReference type="RefSeq" id="WP_119062155.1">
    <property type="nucleotide sequence ID" value="NZ_QXDF01000002.1"/>
</dbReference>
<accession>A0A397PIT0</accession>
<keyword evidence="2" id="KW-1185">Reference proteome</keyword>